<dbReference type="AlphaFoldDB" id="A0A3B3Z7K5"/>
<keyword evidence="4" id="KW-0813">Transport</keyword>
<feature type="transmembrane region" description="Helical" evidence="7">
    <location>
        <begin position="115"/>
        <end position="139"/>
    </location>
</feature>
<dbReference type="GO" id="GO:0008508">
    <property type="term" value="F:bile acid:sodium symporter activity"/>
    <property type="evidence" value="ECO:0007669"/>
    <property type="project" value="TreeGrafter"/>
</dbReference>
<dbReference type="Proteomes" id="UP000261520">
    <property type="component" value="Unplaced"/>
</dbReference>
<comment type="similarity">
    <text evidence="2">Belongs to the bile acid:sodium symporter (BASS) (TC 2.A.28) family.</text>
</comment>
<evidence type="ECO:0000256" key="7">
    <source>
        <dbReference type="SAM" id="Phobius"/>
    </source>
</evidence>
<dbReference type="PANTHER" id="PTHR10361">
    <property type="entry name" value="SODIUM-BILE ACID COTRANSPORTER"/>
    <property type="match status" value="1"/>
</dbReference>
<evidence type="ECO:0000313" key="9">
    <source>
        <dbReference type="Proteomes" id="UP000261520"/>
    </source>
</evidence>
<evidence type="ECO:0000256" key="3">
    <source>
        <dbReference type="ARBA" id="ARBA00022692"/>
    </source>
</evidence>
<feature type="transmembrane region" description="Helical" evidence="7">
    <location>
        <begin position="50"/>
        <end position="72"/>
    </location>
</feature>
<dbReference type="InterPro" id="IPR004710">
    <property type="entry name" value="Bilac:Na_transpt"/>
</dbReference>
<keyword evidence="3 7" id="KW-0812">Transmembrane</keyword>
<proteinExistence type="inferred from homology"/>
<keyword evidence="9" id="KW-1185">Reference proteome</keyword>
<evidence type="ECO:0000256" key="4">
    <source>
        <dbReference type="ARBA" id="ARBA00022847"/>
    </source>
</evidence>
<evidence type="ECO:0000256" key="1">
    <source>
        <dbReference type="ARBA" id="ARBA00004141"/>
    </source>
</evidence>
<reference evidence="8" key="2">
    <citation type="submission" date="2025-09" db="UniProtKB">
        <authorList>
            <consortium name="Ensembl"/>
        </authorList>
    </citation>
    <scope>IDENTIFICATION</scope>
</reference>
<dbReference type="STRING" id="409849.ENSPMGP00000000376"/>
<keyword evidence="5 7" id="KW-1133">Transmembrane helix</keyword>
<accession>A0A3B3Z7K5</accession>
<evidence type="ECO:0000256" key="2">
    <source>
        <dbReference type="ARBA" id="ARBA00006528"/>
    </source>
</evidence>
<dbReference type="InterPro" id="IPR002657">
    <property type="entry name" value="BilAc:Na_symport/Acr3"/>
</dbReference>
<dbReference type="GO" id="GO:0016020">
    <property type="term" value="C:membrane"/>
    <property type="evidence" value="ECO:0007669"/>
    <property type="project" value="UniProtKB-SubCell"/>
</dbReference>
<evidence type="ECO:0000313" key="8">
    <source>
        <dbReference type="Ensembl" id="ENSPMGP00000000376.1"/>
    </source>
</evidence>
<dbReference type="InterPro" id="IPR038770">
    <property type="entry name" value="Na+/solute_symporter_sf"/>
</dbReference>
<dbReference type="Pfam" id="PF01758">
    <property type="entry name" value="SBF"/>
    <property type="match status" value="1"/>
</dbReference>
<feature type="transmembrane region" description="Helical" evidence="7">
    <location>
        <begin position="84"/>
        <end position="103"/>
    </location>
</feature>
<reference evidence="8" key="1">
    <citation type="submission" date="2025-08" db="UniProtKB">
        <authorList>
            <consortium name="Ensembl"/>
        </authorList>
    </citation>
    <scope>IDENTIFICATION</scope>
</reference>
<protein>
    <recommendedName>
        <fullName evidence="10">Solute carrier family 10 member 1</fullName>
    </recommendedName>
</protein>
<keyword evidence="6 7" id="KW-0472">Membrane</keyword>
<evidence type="ECO:0000256" key="6">
    <source>
        <dbReference type="ARBA" id="ARBA00023136"/>
    </source>
</evidence>
<dbReference type="Gene3D" id="1.20.1530.20">
    <property type="match status" value="1"/>
</dbReference>
<comment type="subcellular location">
    <subcellularLocation>
        <location evidence="1">Membrane</location>
        <topology evidence="1">Multi-pass membrane protein</topology>
    </subcellularLocation>
</comment>
<keyword evidence="4" id="KW-0769">Symport</keyword>
<organism evidence="8 9">
    <name type="scientific">Periophthalmus magnuspinnatus</name>
    <dbReference type="NCBI Taxonomy" id="409849"/>
    <lineage>
        <taxon>Eukaryota</taxon>
        <taxon>Metazoa</taxon>
        <taxon>Chordata</taxon>
        <taxon>Craniata</taxon>
        <taxon>Vertebrata</taxon>
        <taxon>Euteleostomi</taxon>
        <taxon>Actinopterygii</taxon>
        <taxon>Neopterygii</taxon>
        <taxon>Teleostei</taxon>
        <taxon>Neoteleostei</taxon>
        <taxon>Acanthomorphata</taxon>
        <taxon>Gobiaria</taxon>
        <taxon>Gobiiformes</taxon>
        <taxon>Gobioidei</taxon>
        <taxon>Gobiidae</taxon>
        <taxon>Oxudercinae</taxon>
        <taxon>Periophthalmus</taxon>
    </lineage>
</organism>
<sequence>MAFSESRSRLINVSKCYTYTKYVCCVLFASTCKAFGKSCTKPNMEKKNAFGLTVILVLVMLLMFALGCTMESSKIKAHVMKTKWVFTAMVMQYGIMHLTAFCLTKAFQLTDMDAIMVLVSGCCPGGTASNFLTLITVGIPCCSQFHKH</sequence>
<evidence type="ECO:0008006" key="10">
    <source>
        <dbReference type="Google" id="ProtNLM"/>
    </source>
</evidence>
<name>A0A3B3Z7K5_9GOBI</name>
<evidence type="ECO:0000256" key="5">
    <source>
        <dbReference type="ARBA" id="ARBA00022989"/>
    </source>
</evidence>
<dbReference type="PANTHER" id="PTHR10361:SF40">
    <property type="entry name" value="HEPATIC SODIUM_BILE ACID COTRANSPORTER"/>
    <property type="match status" value="1"/>
</dbReference>
<dbReference type="Ensembl" id="ENSPMGT00000000395.1">
    <property type="protein sequence ID" value="ENSPMGP00000000376.1"/>
    <property type="gene ID" value="ENSPMGG00000000380.1"/>
</dbReference>